<evidence type="ECO:0000256" key="7">
    <source>
        <dbReference type="ARBA" id="ARBA00023136"/>
    </source>
</evidence>
<dbReference type="GO" id="GO:0032153">
    <property type="term" value="C:cell division site"/>
    <property type="evidence" value="ECO:0007669"/>
    <property type="project" value="UniProtKB-UniRule"/>
</dbReference>
<dbReference type="PANTHER" id="PTHR35851">
    <property type="entry name" value="CELL DIVISION PROTEIN FTSQ"/>
    <property type="match status" value="1"/>
</dbReference>
<evidence type="ECO:0000313" key="12">
    <source>
        <dbReference type="Proteomes" id="UP000439994"/>
    </source>
</evidence>
<dbReference type="AlphaFoldDB" id="A0A6N8F7G5"/>
<keyword evidence="3 9" id="KW-0997">Cell inner membrane</keyword>
<dbReference type="Proteomes" id="UP000439994">
    <property type="component" value="Unassembled WGS sequence"/>
</dbReference>
<dbReference type="InterPro" id="IPR045335">
    <property type="entry name" value="FtsQ_C_sf"/>
</dbReference>
<gene>
    <name evidence="9" type="primary">ftsQ</name>
    <name evidence="11" type="ORF">GNP35_08410</name>
</gene>
<accession>A0A6N8F7G5</accession>
<dbReference type="InterPro" id="IPR005548">
    <property type="entry name" value="Cell_div_FtsQ/DivIB_C"/>
</dbReference>
<evidence type="ECO:0000256" key="5">
    <source>
        <dbReference type="ARBA" id="ARBA00022692"/>
    </source>
</evidence>
<dbReference type="Pfam" id="PF08478">
    <property type="entry name" value="POTRA_1"/>
    <property type="match status" value="1"/>
</dbReference>
<dbReference type="GO" id="GO:0043093">
    <property type="term" value="P:FtsZ-dependent cytokinesis"/>
    <property type="evidence" value="ECO:0007669"/>
    <property type="project" value="UniProtKB-UniRule"/>
</dbReference>
<dbReference type="InterPro" id="IPR026579">
    <property type="entry name" value="FtsQ"/>
</dbReference>
<dbReference type="InterPro" id="IPR034746">
    <property type="entry name" value="POTRA"/>
</dbReference>
<keyword evidence="5 9" id="KW-0812">Transmembrane</keyword>
<keyword evidence="2 9" id="KW-1003">Cell membrane</keyword>
<dbReference type="GO" id="GO:0090529">
    <property type="term" value="P:cell septum assembly"/>
    <property type="evidence" value="ECO:0007669"/>
    <property type="project" value="InterPro"/>
</dbReference>
<name>A0A6N8F7G5_9GAMM</name>
<comment type="subunit">
    <text evidence="9">Part of a complex composed of FtsB, FtsL and FtsQ.</text>
</comment>
<keyword evidence="7 9" id="KW-0472">Membrane</keyword>
<evidence type="ECO:0000256" key="2">
    <source>
        <dbReference type="ARBA" id="ARBA00022475"/>
    </source>
</evidence>
<evidence type="ECO:0000256" key="9">
    <source>
        <dbReference type="HAMAP-Rule" id="MF_00911"/>
    </source>
</evidence>
<dbReference type="PROSITE" id="PS51779">
    <property type="entry name" value="POTRA"/>
    <property type="match status" value="1"/>
</dbReference>
<feature type="transmembrane region" description="Helical" evidence="9">
    <location>
        <begin position="12"/>
        <end position="33"/>
    </location>
</feature>
<dbReference type="Pfam" id="PF03799">
    <property type="entry name" value="FtsQ_DivIB_C"/>
    <property type="match status" value="1"/>
</dbReference>
<dbReference type="GO" id="GO:0005886">
    <property type="term" value="C:plasma membrane"/>
    <property type="evidence" value="ECO:0007669"/>
    <property type="project" value="UniProtKB-SubCell"/>
</dbReference>
<keyword evidence="6 9" id="KW-1133">Transmembrane helix</keyword>
<reference evidence="11 12" key="1">
    <citation type="submission" date="2019-11" db="EMBL/GenBank/DDBJ databases">
        <title>P. haliotis isolates from Z. marina roots.</title>
        <authorList>
            <person name="Cohen M."/>
            <person name="Jospin G."/>
            <person name="Eisen J.A."/>
            <person name="Coil D.A."/>
        </authorList>
    </citation>
    <scope>NUCLEOTIDE SEQUENCE [LARGE SCALE GENOMIC DNA]</scope>
    <source>
        <strain evidence="11 12">UCD-MCMsp1aY</strain>
    </source>
</reference>
<comment type="subcellular location">
    <subcellularLocation>
        <location evidence="9">Cell inner membrane</location>
        <topology evidence="9">Single-pass type II membrane protein</topology>
    </subcellularLocation>
    <subcellularLocation>
        <location evidence="1">Membrane</location>
    </subcellularLocation>
    <text evidence="9">Localizes to the division septum.</text>
</comment>
<evidence type="ECO:0000313" key="11">
    <source>
        <dbReference type="EMBL" id="MUH72506.1"/>
    </source>
</evidence>
<dbReference type="Gene3D" id="3.10.20.310">
    <property type="entry name" value="membrane protein fhac"/>
    <property type="match status" value="1"/>
</dbReference>
<organism evidence="11 12">
    <name type="scientific">Psychrosphaera haliotis</name>
    <dbReference type="NCBI Taxonomy" id="555083"/>
    <lineage>
        <taxon>Bacteria</taxon>
        <taxon>Pseudomonadati</taxon>
        <taxon>Pseudomonadota</taxon>
        <taxon>Gammaproteobacteria</taxon>
        <taxon>Alteromonadales</taxon>
        <taxon>Pseudoalteromonadaceae</taxon>
        <taxon>Psychrosphaera</taxon>
    </lineage>
</organism>
<proteinExistence type="inferred from homology"/>
<comment type="function">
    <text evidence="9">Essential cell division protein. May link together the upstream cell division proteins, which are predominantly cytoplasmic, with the downstream cell division proteins, which are predominantly periplasmic. May control correct divisome assembly.</text>
</comment>
<dbReference type="PANTHER" id="PTHR35851:SF1">
    <property type="entry name" value="CELL DIVISION PROTEIN FTSQ"/>
    <property type="match status" value="1"/>
</dbReference>
<evidence type="ECO:0000256" key="6">
    <source>
        <dbReference type="ARBA" id="ARBA00022989"/>
    </source>
</evidence>
<comment type="caution">
    <text evidence="11">The sequence shown here is derived from an EMBL/GenBank/DDBJ whole genome shotgun (WGS) entry which is preliminary data.</text>
</comment>
<dbReference type="HAMAP" id="MF_00911">
    <property type="entry name" value="FtsQ_subfam"/>
    <property type="match status" value="1"/>
</dbReference>
<evidence type="ECO:0000256" key="4">
    <source>
        <dbReference type="ARBA" id="ARBA00022618"/>
    </source>
</evidence>
<keyword evidence="4 9" id="KW-0132">Cell division</keyword>
<comment type="similarity">
    <text evidence="9">Belongs to the FtsQ/DivIB family. FtsQ subfamily.</text>
</comment>
<evidence type="ECO:0000256" key="3">
    <source>
        <dbReference type="ARBA" id="ARBA00022519"/>
    </source>
</evidence>
<feature type="domain" description="POTRA" evidence="10">
    <location>
        <begin position="46"/>
        <end position="115"/>
    </location>
</feature>
<dbReference type="Gene3D" id="3.40.50.11690">
    <property type="entry name" value="Cell division protein FtsQ/DivIB"/>
    <property type="match status" value="1"/>
</dbReference>
<evidence type="ECO:0000256" key="1">
    <source>
        <dbReference type="ARBA" id="ARBA00004370"/>
    </source>
</evidence>
<evidence type="ECO:0000256" key="8">
    <source>
        <dbReference type="ARBA" id="ARBA00023306"/>
    </source>
</evidence>
<dbReference type="InterPro" id="IPR013685">
    <property type="entry name" value="POTRA_FtsQ_type"/>
</dbReference>
<sequence length="249" mass="29412">MVKTKSVRKWQKSSFLVGFVFFLTVILLFVWGYNSLFKWAQNKNDVPINEVVIHGQLSYINRDELENKITQQLDGSFFTLDVAKLQYKLEENPWVYGVSIRKEWPRKIHVFVVEQDVYAVWNNDLLLNKFGDVFYADGVEVPKSLPRLYGPEGNEKDVLKGYVQMQHLLDLHQFKISELVLSERYAWQIWLERSIHLNLGRSEKMKRVQRFVDLYPLLSDYSGKEIARVDLRYDIGLAVSWRDNNNNES</sequence>
<protein>
    <recommendedName>
        <fullName evidence="9">Cell division protein FtsQ</fullName>
    </recommendedName>
</protein>
<keyword evidence="8 9" id="KW-0131">Cell cycle</keyword>
<keyword evidence="12" id="KW-1185">Reference proteome</keyword>
<evidence type="ECO:0000259" key="10">
    <source>
        <dbReference type="PROSITE" id="PS51779"/>
    </source>
</evidence>
<dbReference type="EMBL" id="WOCD01000003">
    <property type="protein sequence ID" value="MUH72506.1"/>
    <property type="molecule type" value="Genomic_DNA"/>
</dbReference>